<evidence type="ECO:0000313" key="2">
    <source>
        <dbReference type="Proteomes" id="UP000254340"/>
    </source>
</evidence>
<dbReference type="Gene3D" id="3.30.420.40">
    <property type="match status" value="1"/>
</dbReference>
<evidence type="ECO:0000313" key="1">
    <source>
        <dbReference type="EMBL" id="STT73173.1"/>
    </source>
</evidence>
<dbReference type="InterPro" id="IPR005338">
    <property type="entry name" value="Anhydro_N_Ac-Mur_kinase"/>
</dbReference>
<reference evidence="1 2" key="1">
    <citation type="submission" date="2018-06" db="EMBL/GenBank/DDBJ databases">
        <authorList>
            <consortium name="Pathogen Informatics"/>
            <person name="Doyle S."/>
        </authorList>
    </citation>
    <scope>NUCLEOTIDE SEQUENCE [LARGE SCALE GENOMIC DNA]</scope>
    <source>
        <strain evidence="1 2">NCTC5047</strain>
    </source>
</reference>
<protein>
    <submittedName>
        <fullName evidence="1">Anhydro-N-acetylmuramic acid kinase</fullName>
        <ecNumber evidence="1">2.7.1.170</ecNumber>
    </submittedName>
</protein>
<dbReference type="RefSeq" id="WP_181824962.1">
    <property type="nucleotide sequence ID" value="NZ_QEFU01000298.1"/>
</dbReference>
<accession>A0A377X9C8</accession>
<dbReference type="EMBL" id="UGLH01000004">
    <property type="protein sequence ID" value="STT73173.1"/>
    <property type="molecule type" value="Genomic_DNA"/>
</dbReference>
<dbReference type="GO" id="GO:0016301">
    <property type="term" value="F:kinase activity"/>
    <property type="evidence" value="ECO:0007669"/>
    <property type="project" value="UniProtKB-KW"/>
</dbReference>
<gene>
    <name evidence="1" type="primary">anmK_1</name>
    <name evidence="1" type="ORF">NCTC5047_00861</name>
</gene>
<keyword evidence="1" id="KW-0418">Kinase</keyword>
<dbReference type="Pfam" id="PF03702">
    <property type="entry name" value="AnmK"/>
    <property type="match status" value="1"/>
</dbReference>
<sequence>MEALAFAWLAWRTLAGLPGNLPSVTGASEASVLGAIFPANPPQNRS</sequence>
<dbReference type="AlphaFoldDB" id="A0A377X9C8"/>
<dbReference type="GO" id="GO:0016773">
    <property type="term" value="F:phosphotransferase activity, alcohol group as acceptor"/>
    <property type="evidence" value="ECO:0007669"/>
    <property type="project" value="InterPro"/>
</dbReference>
<dbReference type="GO" id="GO:0006040">
    <property type="term" value="P:amino sugar metabolic process"/>
    <property type="evidence" value="ECO:0007669"/>
    <property type="project" value="InterPro"/>
</dbReference>
<dbReference type="EC" id="2.7.1.170" evidence="1"/>
<keyword evidence="1" id="KW-0808">Transferase</keyword>
<proteinExistence type="predicted"/>
<name>A0A377X9C8_KLEPN</name>
<dbReference type="GO" id="GO:0005524">
    <property type="term" value="F:ATP binding"/>
    <property type="evidence" value="ECO:0007669"/>
    <property type="project" value="InterPro"/>
</dbReference>
<dbReference type="GO" id="GO:0009254">
    <property type="term" value="P:peptidoglycan turnover"/>
    <property type="evidence" value="ECO:0007669"/>
    <property type="project" value="InterPro"/>
</dbReference>
<dbReference type="Proteomes" id="UP000254340">
    <property type="component" value="Unassembled WGS sequence"/>
</dbReference>
<organism evidence="1 2">
    <name type="scientific">Klebsiella pneumoniae</name>
    <dbReference type="NCBI Taxonomy" id="573"/>
    <lineage>
        <taxon>Bacteria</taxon>
        <taxon>Pseudomonadati</taxon>
        <taxon>Pseudomonadota</taxon>
        <taxon>Gammaproteobacteria</taxon>
        <taxon>Enterobacterales</taxon>
        <taxon>Enterobacteriaceae</taxon>
        <taxon>Klebsiella/Raoultella group</taxon>
        <taxon>Klebsiella</taxon>
        <taxon>Klebsiella pneumoniae complex</taxon>
    </lineage>
</organism>